<dbReference type="AlphaFoldDB" id="A0A1R3HCA9"/>
<feature type="region of interest" description="Disordered" evidence="2">
    <location>
        <begin position="142"/>
        <end position="163"/>
    </location>
</feature>
<feature type="region of interest" description="Disordered" evidence="2">
    <location>
        <begin position="26"/>
        <end position="66"/>
    </location>
</feature>
<evidence type="ECO:0000256" key="1">
    <source>
        <dbReference type="SAM" id="Coils"/>
    </source>
</evidence>
<feature type="coiled-coil region" evidence="1">
    <location>
        <begin position="204"/>
        <end position="238"/>
    </location>
</feature>
<dbReference type="Proteomes" id="UP000188268">
    <property type="component" value="Unassembled WGS sequence"/>
</dbReference>
<gene>
    <name evidence="3" type="ORF">CCACVL1_20150</name>
</gene>
<evidence type="ECO:0000256" key="2">
    <source>
        <dbReference type="SAM" id="MobiDB-lite"/>
    </source>
</evidence>
<evidence type="ECO:0000313" key="4">
    <source>
        <dbReference type="Proteomes" id="UP000188268"/>
    </source>
</evidence>
<keyword evidence="4" id="KW-1185">Reference proteome</keyword>
<comment type="caution">
    <text evidence="3">The sequence shown here is derived from an EMBL/GenBank/DDBJ whole genome shotgun (WGS) entry which is preliminary data.</text>
</comment>
<protein>
    <submittedName>
        <fullName evidence="3">Uncharacterized protein</fullName>
    </submittedName>
</protein>
<feature type="compositionally biased region" description="Polar residues" evidence="2">
    <location>
        <begin position="149"/>
        <end position="158"/>
    </location>
</feature>
<proteinExistence type="predicted"/>
<reference evidence="3 4" key="1">
    <citation type="submission" date="2013-09" db="EMBL/GenBank/DDBJ databases">
        <title>Corchorus capsularis genome sequencing.</title>
        <authorList>
            <person name="Alam M."/>
            <person name="Haque M.S."/>
            <person name="Islam M.S."/>
            <person name="Emdad E.M."/>
            <person name="Islam M.M."/>
            <person name="Ahmed B."/>
            <person name="Halim A."/>
            <person name="Hossen Q.M.M."/>
            <person name="Hossain M.Z."/>
            <person name="Ahmed R."/>
            <person name="Khan M.M."/>
            <person name="Islam R."/>
            <person name="Rashid M.M."/>
            <person name="Khan S.A."/>
            <person name="Rahman M.S."/>
            <person name="Alam M."/>
        </authorList>
    </citation>
    <scope>NUCLEOTIDE SEQUENCE [LARGE SCALE GENOMIC DNA]</scope>
    <source>
        <strain evidence="4">cv. CVL-1</strain>
        <tissue evidence="3">Whole seedling</tissue>
    </source>
</reference>
<name>A0A1R3HCA9_COCAP</name>
<organism evidence="3 4">
    <name type="scientific">Corchorus capsularis</name>
    <name type="common">Jute</name>
    <dbReference type="NCBI Taxonomy" id="210143"/>
    <lineage>
        <taxon>Eukaryota</taxon>
        <taxon>Viridiplantae</taxon>
        <taxon>Streptophyta</taxon>
        <taxon>Embryophyta</taxon>
        <taxon>Tracheophyta</taxon>
        <taxon>Spermatophyta</taxon>
        <taxon>Magnoliopsida</taxon>
        <taxon>eudicotyledons</taxon>
        <taxon>Gunneridae</taxon>
        <taxon>Pentapetalae</taxon>
        <taxon>rosids</taxon>
        <taxon>malvids</taxon>
        <taxon>Malvales</taxon>
        <taxon>Malvaceae</taxon>
        <taxon>Grewioideae</taxon>
        <taxon>Apeibeae</taxon>
        <taxon>Corchorus</taxon>
    </lineage>
</organism>
<evidence type="ECO:0000313" key="3">
    <source>
        <dbReference type="EMBL" id="OMO67987.1"/>
    </source>
</evidence>
<dbReference type="EMBL" id="AWWV01012307">
    <property type="protein sequence ID" value="OMO67987.1"/>
    <property type="molecule type" value="Genomic_DNA"/>
</dbReference>
<accession>A0A1R3HCA9</accession>
<keyword evidence="1" id="KW-0175">Coiled coil</keyword>
<dbReference type="Gramene" id="OMO67987">
    <property type="protein sequence ID" value="OMO67987"/>
    <property type="gene ID" value="CCACVL1_20150"/>
</dbReference>
<sequence>MSSGGQALEHMGPETNQVERQACDMGAQPESGVPPSSHMDAADLGPEANDLGTQCNQVGAQGESGPAMRARQHAIACHFLLKVLRFGEEAAASSSFPLGFAEMEIDIGKFDQEETSSPGETANIMVNDPDPAKKHFEALRNKRKAETEAASNGSNKRSNLGVPYSNVVSGSSGPRIRNGQHEAPKITGRVDASKTLRTRPTRGNQALQEDRDGAVKLASKAEQEIVRLKEEMVEGKKILKTCQEHLEAEKVDRAKDKKAWDVERREMITTIEGLKV</sequence>